<reference evidence="9" key="1">
    <citation type="journal article" date="2021" name="PeerJ">
        <title>Extensive microbial diversity within the chicken gut microbiome revealed by metagenomics and culture.</title>
        <authorList>
            <person name="Gilroy R."/>
            <person name="Ravi A."/>
            <person name="Getino M."/>
            <person name="Pursley I."/>
            <person name="Horton D.L."/>
            <person name="Alikhan N.F."/>
            <person name="Baker D."/>
            <person name="Gharbi K."/>
            <person name="Hall N."/>
            <person name="Watson M."/>
            <person name="Adriaenssens E.M."/>
            <person name="Foster-Nyarko E."/>
            <person name="Jarju S."/>
            <person name="Secka A."/>
            <person name="Antonio M."/>
            <person name="Oren A."/>
            <person name="Chaudhuri R.R."/>
            <person name="La Ragione R."/>
            <person name="Hildebrand F."/>
            <person name="Pallen M.J."/>
        </authorList>
    </citation>
    <scope>NUCLEOTIDE SEQUENCE</scope>
    <source>
        <strain evidence="9">ChiSxjej6B18-287</strain>
    </source>
</reference>
<protein>
    <submittedName>
        <fullName evidence="9">Exopolysaccharide biosynthesis polyprenyl glycosylphosphotransferase</fullName>
    </submittedName>
</protein>
<evidence type="ECO:0000256" key="7">
    <source>
        <dbReference type="SAM" id="Phobius"/>
    </source>
</evidence>
<dbReference type="Proteomes" id="UP000823893">
    <property type="component" value="Unassembled WGS sequence"/>
</dbReference>
<evidence type="ECO:0000259" key="8">
    <source>
        <dbReference type="Pfam" id="PF02397"/>
    </source>
</evidence>
<dbReference type="Pfam" id="PF02397">
    <property type="entry name" value="Bac_transf"/>
    <property type="match status" value="1"/>
</dbReference>
<dbReference type="NCBIfam" id="TIGR03025">
    <property type="entry name" value="EPS_sugtrans"/>
    <property type="match status" value="1"/>
</dbReference>
<dbReference type="PANTHER" id="PTHR30576">
    <property type="entry name" value="COLANIC BIOSYNTHESIS UDP-GLUCOSE LIPID CARRIER TRANSFERASE"/>
    <property type="match status" value="1"/>
</dbReference>
<keyword evidence="6 7" id="KW-0472">Membrane</keyword>
<keyword evidence="3" id="KW-0808">Transferase</keyword>
<evidence type="ECO:0000256" key="5">
    <source>
        <dbReference type="ARBA" id="ARBA00022989"/>
    </source>
</evidence>
<evidence type="ECO:0000313" key="10">
    <source>
        <dbReference type="Proteomes" id="UP000823893"/>
    </source>
</evidence>
<comment type="subcellular location">
    <subcellularLocation>
        <location evidence="1">Membrane</location>
        <topology evidence="1">Multi-pass membrane protein</topology>
    </subcellularLocation>
</comment>
<evidence type="ECO:0000256" key="4">
    <source>
        <dbReference type="ARBA" id="ARBA00022692"/>
    </source>
</evidence>
<evidence type="ECO:0000256" key="6">
    <source>
        <dbReference type="ARBA" id="ARBA00023136"/>
    </source>
</evidence>
<name>A0A9D2N5C3_9FIRM</name>
<feature type="transmembrane region" description="Helical" evidence="7">
    <location>
        <begin position="253"/>
        <end position="272"/>
    </location>
</feature>
<evidence type="ECO:0000256" key="3">
    <source>
        <dbReference type="ARBA" id="ARBA00022679"/>
    </source>
</evidence>
<feature type="domain" description="Bacterial sugar transferase" evidence="8">
    <location>
        <begin position="248"/>
        <end position="427"/>
    </location>
</feature>
<keyword evidence="4 7" id="KW-0812">Transmembrane</keyword>
<comment type="similarity">
    <text evidence="2">Belongs to the bacterial sugar transferase family.</text>
</comment>
<proteinExistence type="inferred from homology"/>
<dbReference type="GO" id="GO:0016020">
    <property type="term" value="C:membrane"/>
    <property type="evidence" value="ECO:0007669"/>
    <property type="project" value="UniProtKB-SubCell"/>
</dbReference>
<keyword evidence="5 7" id="KW-1133">Transmembrane helix</keyword>
<evidence type="ECO:0000256" key="1">
    <source>
        <dbReference type="ARBA" id="ARBA00004141"/>
    </source>
</evidence>
<feature type="transmembrane region" description="Helical" evidence="7">
    <location>
        <begin position="69"/>
        <end position="92"/>
    </location>
</feature>
<dbReference type="EMBL" id="DWWV01000059">
    <property type="protein sequence ID" value="HJC10190.1"/>
    <property type="molecule type" value="Genomic_DNA"/>
</dbReference>
<feature type="transmembrane region" description="Helical" evidence="7">
    <location>
        <begin position="104"/>
        <end position="127"/>
    </location>
</feature>
<evidence type="ECO:0000256" key="2">
    <source>
        <dbReference type="ARBA" id="ARBA00006464"/>
    </source>
</evidence>
<feature type="transmembrane region" description="Helical" evidence="7">
    <location>
        <begin position="38"/>
        <end position="57"/>
    </location>
</feature>
<dbReference type="GO" id="GO:0016780">
    <property type="term" value="F:phosphotransferase activity, for other substituted phosphate groups"/>
    <property type="evidence" value="ECO:0007669"/>
    <property type="project" value="TreeGrafter"/>
</dbReference>
<gene>
    <name evidence="9" type="ORF">H9935_05160</name>
</gene>
<dbReference type="InterPro" id="IPR003362">
    <property type="entry name" value="Bact_transf"/>
</dbReference>
<evidence type="ECO:0000313" key="9">
    <source>
        <dbReference type="EMBL" id="HJC10190.1"/>
    </source>
</evidence>
<dbReference type="InterPro" id="IPR017475">
    <property type="entry name" value="EPS_sugar_tfrase"/>
</dbReference>
<accession>A0A9D2N5C3</accession>
<comment type="caution">
    <text evidence="9">The sequence shown here is derived from an EMBL/GenBank/DDBJ whole genome shotgun (WGS) entry which is preliminary data.</text>
</comment>
<dbReference type="PANTHER" id="PTHR30576:SF0">
    <property type="entry name" value="UNDECAPRENYL-PHOSPHATE N-ACETYLGALACTOSAMINYL 1-PHOSPHATE TRANSFERASE-RELATED"/>
    <property type="match status" value="1"/>
</dbReference>
<sequence length="440" mass="51017">MRKGHTILKAVSFISRLFLVFLYFCAAAQVMKEIWRERFLAITLLYVAVLEIFQALMEAGNVSQRRILDLVYGQFFAALCTNILFGTLLWTISAQPGISLFWEFSILTLLEAFTGILWAAFSFTLYLRKQTRNQALYVYGDGEDWQRTVKENNSRNGYFRISKAVSYRKGLDFIEHILPEYQALFLGKLPDSDRNRLLKLGICTDRECFAVPGIPDIYLQNSRIIRLHDKVLFRSGRGYLTKEQERVKRAEDIICALLLLIPALPLMGLISLCIKAEDGGPVFYRQERVTRYGKSFFMLKFRSMVPEAEKEGPRLAARNDARVTRTGKILRNLHLDELPQLFNVLAGDMSMVGPRPERREFIEDYSRILPEFKERLRVKGGLTGYAQIYGKYSTGPEDKLKYDLIYIYNYSLRLDIRLLFLTIRIFFQKENAQGVEESNL</sequence>
<reference evidence="9" key="2">
    <citation type="submission" date="2021-04" db="EMBL/GenBank/DDBJ databases">
        <authorList>
            <person name="Gilroy R."/>
        </authorList>
    </citation>
    <scope>NUCLEOTIDE SEQUENCE</scope>
    <source>
        <strain evidence="9">ChiSxjej6B18-287</strain>
    </source>
</reference>
<organism evidence="9 10">
    <name type="scientific">Candidatus Blautia merdigallinarum</name>
    <dbReference type="NCBI Taxonomy" id="2838495"/>
    <lineage>
        <taxon>Bacteria</taxon>
        <taxon>Bacillati</taxon>
        <taxon>Bacillota</taxon>
        <taxon>Clostridia</taxon>
        <taxon>Lachnospirales</taxon>
        <taxon>Lachnospiraceae</taxon>
        <taxon>Blautia</taxon>
    </lineage>
</organism>
<dbReference type="AlphaFoldDB" id="A0A9D2N5C3"/>